<dbReference type="CDD" id="cd19501">
    <property type="entry name" value="RecA-like_FtsH"/>
    <property type="match status" value="1"/>
</dbReference>
<evidence type="ECO:0000256" key="4">
    <source>
        <dbReference type="ARBA" id="ARBA00022692"/>
    </source>
</evidence>
<feature type="compositionally biased region" description="Basic and acidic residues" evidence="16">
    <location>
        <begin position="90"/>
        <end position="115"/>
    </location>
</feature>
<dbReference type="Proteomes" id="UP000435649">
    <property type="component" value="Unassembled WGS sequence"/>
</dbReference>
<proteinExistence type="inferred from homology"/>
<dbReference type="GO" id="GO:0008270">
    <property type="term" value="F:zinc ion binding"/>
    <property type="evidence" value="ECO:0007669"/>
    <property type="project" value="UniProtKB-UniRule"/>
</dbReference>
<feature type="transmembrane region" description="Helical" evidence="14">
    <location>
        <begin position="250"/>
        <end position="271"/>
    </location>
</feature>
<evidence type="ECO:0000256" key="1">
    <source>
        <dbReference type="ARBA" id="ARBA00004370"/>
    </source>
</evidence>
<protein>
    <recommendedName>
        <fullName evidence="14">ATP-dependent zinc metalloprotease FtsH</fullName>
        <ecNumber evidence="14">3.4.24.-</ecNumber>
    </recommendedName>
</protein>
<evidence type="ECO:0000256" key="15">
    <source>
        <dbReference type="RuleBase" id="RU003651"/>
    </source>
</evidence>
<dbReference type="PANTHER" id="PTHR23076:SF97">
    <property type="entry name" value="ATP-DEPENDENT ZINC METALLOPROTEASE YME1L1"/>
    <property type="match status" value="1"/>
</dbReference>
<dbReference type="EMBL" id="VUNS01000017">
    <property type="protein sequence ID" value="MST98262.1"/>
    <property type="molecule type" value="Genomic_DNA"/>
</dbReference>
<feature type="transmembrane region" description="Helical" evidence="14">
    <location>
        <begin position="123"/>
        <end position="140"/>
    </location>
</feature>
<dbReference type="InterPro" id="IPR003959">
    <property type="entry name" value="ATPase_AAA_core"/>
</dbReference>
<dbReference type="EC" id="3.4.24.-" evidence="14"/>
<evidence type="ECO:0000256" key="6">
    <source>
        <dbReference type="ARBA" id="ARBA00022741"/>
    </source>
</evidence>
<accession>A0A844G5U3</accession>
<dbReference type="GO" id="GO:0004222">
    <property type="term" value="F:metalloendopeptidase activity"/>
    <property type="evidence" value="ECO:0007669"/>
    <property type="project" value="InterPro"/>
</dbReference>
<dbReference type="InterPro" id="IPR041569">
    <property type="entry name" value="AAA_lid_3"/>
</dbReference>
<evidence type="ECO:0000256" key="10">
    <source>
        <dbReference type="ARBA" id="ARBA00022989"/>
    </source>
</evidence>
<dbReference type="InterPro" id="IPR000642">
    <property type="entry name" value="Peptidase_M41"/>
</dbReference>
<feature type="active site" evidence="14">
    <location>
        <position position="567"/>
    </location>
</feature>
<sequence length="773" mass="85705">MDAGSSGFTVLRRFSGGNRGPAGEERRRGRRKVSVSGPSDAGNGCPADCLYGMRRVASKRVFRNESEYMNRFLNRPIRVPAEYGGEELRAMAGRDDKPGREPKGGRREPAADRSRMPQRSSRAALVWLILFLALASLLLFKNYGPAKVREFSQSEFETRLAEKQIRSVELTYENGMVMVGEGRYKAPAAASLPVTTTPVQAPRESEEAVKSAAGGELELFKTRVVYTDELSRLLKESGANVIIRPNNSGFWNFILIGVLPLLLVIGFIYFFSMRQMRASGRGAMDFGKSKARMIPPDELNVHFDDIAGADEAKEEIREIVDYLKDPLRFQLVGGQIPKGCLIVGEPGTGKTLMAKAVACEAGVPFFSISGSDFVEMFVGVGASRVRDMFEQARKNTPCLLFIDEIDAVGRSRFSGWGGGHDEREQTLNAMLVEMDGLESRTGVIVLAATNRPDVLDPALLRPGRFDRQVVMDLPDIVGRRQILDVHVKKIKTDASVDLDVMARTTPGFSGADLANLCNEAALLAARYNREAVTQADMEEARDKVSYGRERRSRRITDRERKLTAYHEAGHALVALHNRYATPLHKVTIIPRGQAYLGATFSMPKEDAYTRSKLELEADMEMTMGGRAAEEIVIGDITTGASSDINHLSRIARLMVCMYGMSEKLGPIKYGNFPSHPHMRIDMPPEDAVSPETAREIDLEIRRISERAMQSARDCLNTHRDELEKLAQALLERETLSIDEINELLGRKPEPDDTGRPETTLRPTEDDGTAEQGL</sequence>
<dbReference type="FunFam" id="1.20.58.760:FF:000001">
    <property type="entry name" value="ATP-dependent zinc metalloprotease FtsH"/>
    <property type="match status" value="1"/>
</dbReference>
<evidence type="ECO:0000256" key="8">
    <source>
        <dbReference type="ARBA" id="ARBA00022833"/>
    </source>
</evidence>
<evidence type="ECO:0000313" key="19">
    <source>
        <dbReference type="Proteomes" id="UP000435649"/>
    </source>
</evidence>
<dbReference type="HAMAP" id="MF_01458">
    <property type="entry name" value="FtsH"/>
    <property type="match status" value="1"/>
</dbReference>
<keyword evidence="11 14" id="KW-0482">Metalloprotease</keyword>
<keyword evidence="4 14" id="KW-0812">Transmembrane</keyword>
<keyword evidence="3 14" id="KW-0645">Protease</keyword>
<keyword evidence="14" id="KW-1003">Cell membrane</keyword>
<evidence type="ECO:0000256" key="7">
    <source>
        <dbReference type="ARBA" id="ARBA00022801"/>
    </source>
</evidence>
<dbReference type="SUPFAM" id="SSF140990">
    <property type="entry name" value="FtsH protease domain-like"/>
    <property type="match status" value="1"/>
</dbReference>
<dbReference type="SMART" id="SM00382">
    <property type="entry name" value="AAA"/>
    <property type="match status" value="1"/>
</dbReference>
<keyword evidence="19" id="KW-1185">Reference proteome</keyword>
<evidence type="ECO:0000256" key="5">
    <source>
        <dbReference type="ARBA" id="ARBA00022723"/>
    </source>
</evidence>
<evidence type="ECO:0000256" key="9">
    <source>
        <dbReference type="ARBA" id="ARBA00022840"/>
    </source>
</evidence>
<dbReference type="SUPFAM" id="SSF52540">
    <property type="entry name" value="P-loop containing nucleoside triphosphate hydrolases"/>
    <property type="match status" value="1"/>
</dbReference>
<feature type="region of interest" description="Disordered" evidence="16">
    <location>
        <begin position="90"/>
        <end position="117"/>
    </location>
</feature>
<comment type="similarity">
    <text evidence="13 14">In the central section; belongs to the AAA ATPase family.</text>
</comment>
<evidence type="ECO:0000256" key="14">
    <source>
        <dbReference type="HAMAP-Rule" id="MF_01458"/>
    </source>
</evidence>
<evidence type="ECO:0000313" key="18">
    <source>
        <dbReference type="EMBL" id="MST98262.1"/>
    </source>
</evidence>
<dbReference type="AlphaFoldDB" id="A0A844G5U3"/>
<dbReference type="FunFam" id="3.40.50.300:FF:000001">
    <property type="entry name" value="ATP-dependent zinc metalloprotease FtsH"/>
    <property type="match status" value="1"/>
</dbReference>
<dbReference type="GO" id="GO:0005886">
    <property type="term" value="C:plasma membrane"/>
    <property type="evidence" value="ECO:0007669"/>
    <property type="project" value="UniProtKB-SubCell"/>
</dbReference>
<dbReference type="GO" id="GO:0016887">
    <property type="term" value="F:ATP hydrolysis activity"/>
    <property type="evidence" value="ECO:0007669"/>
    <property type="project" value="UniProtKB-UniRule"/>
</dbReference>
<comment type="function">
    <text evidence="14">Acts as a processive, ATP-dependent zinc metallopeptidase for both cytoplasmic and membrane proteins. Plays a role in the quality control of integral membrane proteins.</text>
</comment>
<comment type="subunit">
    <text evidence="14">Homohexamer.</text>
</comment>
<feature type="binding site" evidence="14">
    <location>
        <position position="566"/>
    </location>
    <ligand>
        <name>Zn(2+)</name>
        <dbReference type="ChEBI" id="CHEBI:29105"/>
        <note>catalytic</note>
    </ligand>
</feature>
<dbReference type="PROSITE" id="PS00674">
    <property type="entry name" value="AAA"/>
    <property type="match status" value="1"/>
</dbReference>
<dbReference type="Gene3D" id="1.20.58.760">
    <property type="entry name" value="Peptidase M41"/>
    <property type="match status" value="1"/>
</dbReference>
<reference evidence="18 19" key="1">
    <citation type="submission" date="2019-08" db="EMBL/GenBank/DDBJ databases">
        <title>In-depth cultivation of the pig gut microbiome towards novel bacterial diversity and tailored functional studies.</title>
        <authorList>
            <person name="Wylensek D."/>
            <person name="Hitch T.C.A."/>
            <person name="Clavel T."/>
        </authorList>
    </citation>
    <scope>NUCLEOTIDE SEQUENCE [LARGE SCALE GENOMIC DNA]</scope>
    <source>
        <strain evidence="18 19">BBE-744-WT-12</strain>
    </source>
</reference>
<evidence type="ECO:0000256" key="11">
    <source>
        <dbReference type="ARBA" id="ARBA00023049"/>
    </source>
</evidence>
<feature type="binding site" evidence="14">
    <location>
        <position position="570"/>
    </location>
    <ligand>
        <name>Zn(2+)</name>
        <dbReference type="ChEBI" id="CHEBI:29105"/>
        <note>catalytic</note>
    </ligand>
</feature>
<feature type="domain" description="AAA+ ATPase" evidence="17">
    <location>
        <begin position="336"/>
        <end position="475"/>
    </location>
</feature>
<dbReference type="FunFam" id="1.10.8.60:FF:000001">
    <property type="entry name" value="ATP-dependent zinc metalloprotease FtsH"/>
    <property type="match status" value="1"/>
</dbReference>
<dbReference type="GO" id="GO:0005524">
    <property type="term" value="F:ATP binding"/>
    <property type="evidence" value="ECO:0007669"/>
    <property type="project" value="UniProtKB-UniRule"/>
</dbReference>
<dbReference type="Pfam" id="PF00004">
    <property type="entry name" value="AAA"/>
    <property type="match status" value="1"/>
</dbReference>
<evidence type="ECO:0000256" key="2">
    <source>
        <dbReference type="ARBA" id="ARBA00010044"/>
    </source>
</evidence>
<keyword evidence="7 14" id="KW-0378">Hydrolase</keyword>
<dbReference type="GO" id="GO:0006508">
    <property type="term" value="P:proteolysis"/>
    <property type="evidence" value="ECO:0007669"/>
    <property type="project" value="UniProtKB-KW"/>
</dbReference>
<keyword evidence="9 14" id="KW-0067">ATP-binding</keyword>
<dbReference type="InterPro" id="IPR027417">
    <property type="entry name" value="P-loop_NTPase"/>
</dbReference>
<feature type="region of interest" description="Disordered" evidence="16">
    <location>
        <begin position="1"/>
        <end position="40"/>
    </location>
</feature>
<dbReference type="GO" id="GO:0004176">
    <property type="term" value="F:ATP-dependent peptidase activity"/>
    <property type="evidence" value="ECO:0007669"/>
    <property type="project" value="InterPro"/>
</dbReference>
<evidence type="ECO:0000259" key="17">
    <source>
        <dbReference type="SMART" id="SM00382"/>
    </source>
</evidence>
<organism evidence="18 19">
    <name type="scientific">Victivallis lenta</name>
    <dbReference type="NCBI Taxonomy" id="2606640"/>
    <lineage>
        <taxon>Bacteria</taxon>
        <taxon>Pseudomonadati</taxon>
        <taxon>Lentisphaerota</taxon>
        <taxon>Lentisphaeria</taxon>
        <taxon>Victivallales</taxon>
        <taxon>Victivallaceae</taxon>
        <taxon>Victivallis</taxon>
    </lineage>
</organism>
<evidence type="ECO:0000256" key="12">
    <source>
        <dbReference type="ARBA" id="ARBA00023136"/>
    </source>
</evidence>
<dbReference type="Gene3D" id="3.40.50.300">
    <property type="entry name" value="P-loop containing nucleotide triphosphate hydrolases"/>
    <property type="match status" value="1"/>
</dbReference>
<name>A0A844G5U3_9BACT</name>
<gene>
    <name evidence="14" type="primary">ftsH</name>
    <name evidence="18" type="ORF">FYJ85_14555</name>
</gene>
<feature type="binding site" evidence="14">
    <location>
        <position position="643"/>
    </location>
    <ligand>
        <name>Zn(2+)</name>
        <dbReference type="ChEBI" id="CHEBI:29105"/>
        <note>catalytic</note>
    </ligand>
</feature>
<keyword evidence="10 14" id="KW-1133">Transmembrane helix</keyword>
<dbReference type="Gene3D" id="1.10.8.60">
    <property type="match status" value="1"/>
</dbReference>
<keyword evidence="5 14" id="KW-0479">Metal-binding</keyword>
<comment type="cofactor">
    <cofactor evidence="14">
        <name>Zn(2+)</name>
        <dbReference type="ChEBI" id="CHEBI:29105"/>
    </cofactor>
    <text evidence="14">Binds 1 zinc ion per subunit.</text>
</comment>
<dbReference type="InterPro" id="IPR005936">
    <property type="entry name" value="FtsH"/>
</dbReference>
<comment type="similarity">
    <text evidence="2 14">In the C-terminal section; belongs to the peptidase M41 family.</text>
</comment>
<evidence type="ECO:0000256" key="3">
    <source>
        <dbReference type="ARBA" id="ARBA00022670"/>
    </source>
</evidence>
<evidence type="ECO:0000256" key="16">
    <source>
        <dbReference type="SAM" id="MobiDB-lite"/>
    </source>
</evidence>
<dbReference type="Pfam" id="PF17862">
    <property type="entry name" value="AAA_lid_3"/>
    <property type="match status" value="1"/>
</dbReference>
<feature type="compositionally biased region" description="Basic and acidic residues" evidence="16">
    <location>
        <begin position="744"/>
        <end position="755"/>
    </location>
</feature>
<feature type="region of interest" description="Disordered" evidence="16">
    <location>
        <begin position="741"/>
        <end position="773"/>
    </location>
</feature>
<dbReference type="InterPro" id="IPR003960">
    <property type="entry name" value="ATPase_AAA_CS"/>
</dbReference>
<dbReference type="PANTHER" id="PTHR23076">
    <property type="entry name" value="METALLOPROTEASE M41 FTSH"/>
    <property type="match status" value="1"/>
</dbReference>
<dbReference type="GO" id="GO:0030163">
    <property type="term" value="P:protein catabolic process"/>
    <property type="evidence" value="ECO:0007669"/>
    <property type="project" value="UniProtKB-UniRule"/>
</dbReference>
<dbReference type="NCBIfam" id="TIGR01241">
    <property type="entry name" value="FtsH_fam"/>
    <property type="match status" value="1"/>
</dbReference>
<keyword evidence="6 14" id="KW-0547">Nucleotide-binding</keyword>
<comment type="similarity">
    <text evidence="15">Belongs to the AAA ATPase family.</text>
</comment>
<comment type="caution">
    <text evidence="18">The sequence shown here is derived from an EMBL/GenBank/DDBJ whole genome shotgun (WGS) entry which is preliminary data.</text>
</comment>
<dbReference type="Pfam" id="PF01434">
    <property type="entry name" value="Peptidase_M41"/>
    <property type="match status" value="1"/>
</dbReference>
<keyword evidence="12 14" id="KW-0472">Membrane</keyword>
<keyword evidence="8 14" id="KW-0862">Zinc</keyword>
<dbReference type="InterPro" id="IPR003593">
    <property type="entry name" value="AAA+_ATPase"/>
</dbReference>
<feature type="binding site" evidence="14">
    <location>
        <begin position="344"/>
        <end position="351"/>
    </location>
    <ligand>
        <name>ATP</name>
        <dbReference type="ChEBI" id="CHEBI:30616"/>
    </ligand>
</feature>
<dbReference type="InterPro" id="IPR037219">
    <property type="entry name" value="Peptidase_M41-like"/>
</dbReference>
<evidence type="ECO:0000256" key="13">
    <source>
        <dbReference type="ARBA" id="ARBA00061570"/>
    </source>
</evidence>
<comment type="subcellular location">
    <subcellularLocation>
        <location evidence="14">Cell membrane</location>
        <topology evidence="14">Multi-pass membrane protein</topology>
        <orientation evidence="14">Cytoplasmic side</orientation>
    </subcellularLocation>
    <subcellularLocation>
        <location evidence="1">Membrane</location>
    </subcellularLocation>
</comment>